<feature type="domain" description="HTH luxR-type" evidence="5">
    <location>
        <begin position="169"/>
        <end position="234"/>
    </location>
</feature>
<dbReference type="CDD" id="cd06170">
    <property type="entry name" value="LuxR_C_like"/>
    <property type="match status" value="1"/>
</dbReference>
<dbReference type="PROSITE" id="PS00622">
    <property type="entry name" value="HTH_LUXR_1"/>
    <property type="match status" value="1"/>
</dbReference>
<feature type="transmembrane region" description="Helical" evidence="4">
    <location>
        <begin position="30"/>
        <end position="51"/>
    </location>
</feature>
<protein>
    <submittedName>
        <fullName evidence="6">Regulatory protein, luxR family</fullName>
    </submittedName>
</protein>
<dbReference type="STRING" id="1640674.SAMN05216323_10246"/>
<gene>
    <name evidence="6" type="ORF">SAMN05216323_10246</name>
</gene>
<keyword evidence="1" id="KW-0805">Transcription regulation</keyword>
<keyword evidence="2" id="KW-0238">DNA-binding</keyword>
<dbReference type="SMART" id="SM00421">
    <property type="entry name" value="HTH_LUXR"/>
    <property type="match status" value="1"/>
</dbReference>
<evidence type="ECO:0000256" key="2">
    <source>
        <dbReference type="ARBA" id="ARBA00023125"/>
    </source>
</evidence>
<dbReference type="PRINTS" id="PR00038">
    <property type="entry name" value="HTHLUXR"/>
</dbReference>
<dbReference type="PANTHER" id="PTHR44688">
    <property type="entry name" value="DNA-BINDING TRANSCRIPTIONAL ACTIVATOR DEVR_DOSR"/>
    <property type="match status" value="1"/>
</dbReference>
<accession>A0A1G6KAK7</accession>
<keyword evidence="4" id="KW-1133">Transmembrane helix</keyword>
<name>A0A1G6KAK7_9BACT</name>
<dbReference type="AlphaFoldDB" id="A0A1G6KAK7"/>
<keyword evidence="4" id="KW-0472">Membrane</keyword>
<dbReference type="GO" id="GO:0003677">
    <property type="term" value="F:DNA binding"/>
    <property type="evidence" value="ECO:0007669"/>
    <property type="project" value="UniProtKB-KW"/>
</dbReference>
<dbReference type="PANTHER" id="PTHR44688:SF16">
    <property type="entry name" value="DNA-BINDING TRANSCRIPTIONAL ACTIVATOR DEVR_DOSR"/>
    <property type="match status" value="1"/>
</dbReference>
<evidence type="ECO:0000313" key="6">
    <source>
        <dbReference type="EMBL" id="SDC27983.1"/>
    </source>
</evidence>
<dbReference type="Proteomes" id="UP000199452">
    <property type="component" value="Unassembled WGS sequence"/>
</dbReference>
<keyword evidence="4" id="KW-0812">Transmembrane</keyword>
<dbReference type="GO" id="GO:0006355">
    <property type="term" value="P:regulation of DNA-templated transcription"/>
    <property type="evidence" value="ECO:0007669"/>
    <property type="project" value="InterPro"/>
</dbReference>
<keyword evidence="7" id="KW-1185">Reference proteome</keyword>
<sequence length="236" mass="27077">MVCEHAGDTLYLPKQARQKATIYLPAQKHFIHLTLYYCFINLPITMIKLAIIHFPERIRLDTNNKHPHRAHLFAKPPWVGTTNILAPSYTISFIDLTLPEKQEQALLRLVMRHQEVENGYLKTTHVCLESSTLEIESERDTYLNNQGKALRGLHIMCEFINSLPAAHNRELPVANLTTREKQILEFLAMGLLNKEIAEKLFISPHTVKNHTKNIYAKLGVKNRVEALRIFLAAHGS</sequence>
<evidence type="ECO:0000256" key="4">
    <source>
        <dbReference type="SAM" id="Phobius"/>
    </source>
</evidence>
<dbReference type="InterPro" id="IPR036388">
    <property type="entry name" value="WH-like_DNA-bd_sf"/>
</dbReference>
<proteinExistence type="predicted"/>
<evidence type="ECO:0000313" key="7">
    <source>
        <dbReference type="Proteomes" id="UP000199452"/>
    </source>
</evidence>
<dbReference type="InterPro" id="IPR016032">
    <property type="entry name" value="Sig_transdc_resp-reg_C-effctor"/>
</dbReference>
<reference evidence="6 7" key="1">
    <citation type="submission" date="2016-09" db="EMBL/GenBank/DDBJ databases">
        <authorList>
            <person name="Capua I."/>
            <person name="De Benedictis P."/>
            <person name="Joannis T."/>
            <person name="Lombin L.H."/>
            <person name="Cattoli G."/>
        </authorList>
    </citation>
    <scope>NUCLEOTIDE SEQUENCE [LARGE SCALE GENOMIC DNA]</scope>
    <source>
        <strain evidence="6 7">A7P-90m</strain>
    </source>
</reference>
<dbReference type="Gene3D" id="1.10.10.10">
    <property type="entry name" value="Winged helix-like DNA-binding domain superfamily/Winged helix DNA-binding domain"/>
    <property type="match status" value="1"/>
</dbReference>
<dbReference type="PROSITE" id="PS50043">
    <property type="entry name" value="HTH_LUXR_2"/>
    <property type="match status" value="1"/>
</dbReference>
<evidence type="ECO:0000259" key="5">
    <source>
        <dbReference type="PROSITE" id="PS50043"/>
    </source>
</evidence>
<dbReference type="EMBL" id="FMYP01000024">
    <property type="protein sequence ID" value="SDC27983.1"/>
    <property type="molecule type" value="Genomic_DNA"/>
</dbReference>
<dbReference type="SUPFAM" id="SSF46894">
    <property type="entry name" value="C-terminal effector domain of the bipartite response regulators"/>
    <property type="match status" value="1"/>
</dbReference>
<organism evidence="6 7">
    <name type="scientific">Williamwhitmania taraxaci</name>
    <dbReference type="NCBI Taxonomy" id="1640674"/>
    <lineage>
        <taxon>Bacteria</taxon>
        <taxon>Pseudomonadati</taxon>
        <taxon>Bacteroidota</taxon>
        <taxon>Bacteroidia</taxon>
        <taxon>Bacteroidales</taxon>
        <taxon>Williamwhitmaniaceae</taxon>
        <taxon>Williamwhitmania</taxon>
    </lineage>
</organism>
<evidence type="ECO:0000256" key="1">
    <source>
        <dbReference type="ARBA" id="ARBA00023015"/>
    </source>
</evidence>
<dbReference type="Pfam" id="PF00196">
    <property type="entry name" value="GerE"/>
    <property type="match status" value="1"/>
</dbReference>
<evidence type="ECO:0000256" key="3">
    <source>
        <dbReference type="ARBA" id="ARBA00023163"/>
    </source>
</evidence>
<keyword evidence="3" id="KW-0804">Transcription</keyword>
<dbReference type="InterPro" id="IPR000792">
    <property type="entry name" value="Tscrpt_reg_LuxR_C"/>
</dbReference>